<dbReference type="InterPro" id="IPR050109">
    <property type="entry name" value="HTH-type_TetR-like_transc_reg"/>
</dbReference>
<dbReference type="AlphaFoldDB" id="A0AAU8DSA7"/>
<gene>
    <name evidence="6" type="ORF">ABLG96_04715</name>
</gene>
<dbReference type="InterPro" id="IPR009057">
    <property type="entry name" value="Homeodomain-like_sf"/>
</dbReference>
<dbReference type="InterPro" id="IPR025996">
    <property type="entry name" value="MT1864/Rv1816-like_C"/>
</dbReference>
<dbReference type="Pfam" id="PF00440">
    <property type="entry name" value="TetR_N"/>
    <property type="match status" value="1"/>
</dbReference>
<evidence type="ECO:0000256" key="1">
    <source>
        <dbReference type="ARBA" id="ARBA00023015"/>
    </source>
</evidence>
<evidence type="ECO:0000256" key="3">
    <source>
        <dbReference type="ARBA" id="ARBA00023163"/>
    </source>
</evidence>
<dbReference type="PANTHER" id="PTHR30055:SF234">
    <property type="entry name" value="HTH-TYPE TRANSCRIPTIONAL REGULATOR BETI"/>
    <property type="match status" value="1"/>
</dbReference>
<dbReference type="GO" id="GO:0000976">
    <property type="term" value="F:transcription cis-regulatory region binding"/>
    <property type="evidence" value="ECO:0007669"/>
    <property type="project" value="TreeGrafter"/>
</dbReference>
<reference evidence="6" key="1">
    <citation type="submission" date="2024-05" db="EMBL/GenBank/DDBJ databases">
        <authorList>
            <person name="Cai S.Y."/>
            <person name="Jin L.M."/>
            <person name="Li H.R."/>
        </authorList>
    </citation>
    <scope>NUCLEOTIDE SEQUENCE</scope>
    <source>
        <strain evidence="6">A5-74</strain>
    </source>
</reference>
<dbReference type="GO" id="GO:0003700">
    <property type="term" value="F:DNA-binding transcription factor activity"/>
    <property type="evidence" value="ECO:0007669"/>
    <property type="project" value="TreeGrafter"/>
</dbReference>
<dbReference type="RefSeq" id="WP_353650246.1">
    <property type="nucleotide sequence ID" value="NZ_CP159218.1"/>
</dbReference>
<organism evidence="6">
    <name type="scientific">Nakamurella sp. A5-74</name>
    <dbReference type="NCBI Taxonomy" id="3158264"/>
    <lineage>
        <taxon>Bacteria</taxon>
        <taxon>Bacillati</taxon>
        <taxon>Actinomycetota</taxon>
        <taxon>Actinomycetes</taxon>
        <taxon>Nakamurellales</taxon>
        <taxon>Nakamurellaceae</taxon>
        <taxon>Nakamurella</taxon>
    </lineage>
</organism>
<evidence type="ECO:0000259" key="4">
    <source>
        <dbReference type="Pfam" id="PF00440"/>
    </source>
</evidence>
<protein>
    <submittedName>
        <fullName evidence="6">TetR/AcrR family transcriptional regulator</fullName>
    </submittedName>
</protein>
<dbReference type="Gene3D" id="1.10.357.10">
    <property type="entry name" value="Tetracycline Repressor, domain 2"/>
    <property type="match status" value="1"/>
</dbReference>
<keyword evidence="1" id="KW-0805">Transcription regulation</keyword>
<dbReference type="InterPro" id="IPR001647">
    <property type="entry name" value="HTH_TetR"/>
</dbReference>
<name>A0AAU8DSA7_9ACTN</name>
<dbReference type="SUPFAM" id="SSF46689">
    <property type="entry name" value="Homeodomain-like"/>
    <property type="match status" value="1"/>
</dbReference>
<sequence>MVKPAAETRQQQLTRRHGRIVSAAREMAEASGWDGVTTRRLADAIGYSQPVLYGHFPQGKAEIMAAVAQVGFVEMAALMSGDGAVEQHGVHVDLLRRVVEGYLAFATQSPATYDAMFSLPTELLFAAPESPHELRAGFDVLVLAVGGDAAAPRPADGLSAELLWSTLHGMAMLERGGRVRTQDRTGRIEGVLELFRSRSR</sequence>
<keyword evidence="3" id="KW-0804">Transcription</keyword>
<feature type="domain" description="HTH tetR-type" evidence="4">
    <location>
        <begin position="20"/>
        <end position="67"/>
    </location>
</feature>
<evidence type="ECO:0000256" key="2">
    <source>
        <dbReference type="ARBA" id="ARBA00023125"/>
    </source>
</evidence>
<feature type="domain" description="HTH-type transcriptional regulator MT1864/Rv1816-like C-terminal" evidence="5">
    <location>
        <begin position="95"/>
        <end position="182"/>
    </location>
</feature>
<dbReference type="PANTHER" id="PTHR30055">
    <property type="entry name" value="HTH-TYPE TRANSCRIPTIONAL REGULATOR RUTR"/>
    <property type="match status" value="1"/>
</dbReference>
<evidence type="ECO:0000259" key="5">
    <source>
        <dbReference type="Pfam" id="PF13305"/>
    </source>
</evidence>
<evidence type="ECO:0000313" key="6">
    <source>
        <dbReference type="EMBL" id="XCG64633.1"/>
    </source>
</evidence>
<dbReference type="SUPFAM" id="SSF48498">
    <property type="entry name" value="Tetracyclin repressor-like, C-terminal domain"/>
    <property type="match status" value="1"/>
</dbReference>
<dbReference type="EMBL" id="CP159218">
    <property type="protein sequence ID" value="XCG64633.1"/>
    <property type="molecule type" value="Genomic_DNA"/>
</dbReference>
<proteinExistence type="predicted"/>
<dbReference type="InterPro" id="IPR036271">
    <property type="entry name" value="Tet_transcr_reg_TetR-rel_C_sf"/>
</dbReference>
<dbReference type="Pfam" id="PF13305">
    <property type="entry name" value="TetR_C_33"/>
    <property type="match status" value="1"/>
</dbReference>
<keyword evidence="2" id="KW-0238">DNA-binding</keyword>
<accession>A0AAU8DSA7</accession>